<gene>
    <name evidence="1" type="ORF">M9H77_05402</name>
</gene>
<name>A0ACC0CH18_CATRO</name>
<evidence type="ECO:0000313" key="1">
    <source>
        <dbReference type="EMBL" id="KAI5684174.1"/>
    </source>
</evidence>
<accession>A0ACC0CH18</accession>
<evidence type="ECO:0000313" key="2">
    <source>
        <dbReference type="Proteomes" id="UP001060085"/>
    </source>
</evidence>
<proteinExistence type="predicted"/>
<dbReference type="EMBL" id="CM044701">
    <property type="protein sequence ID" value="KAI5684174.1"/>
    <property type="molecule type" value="Genomic_DNA"/>
</dbReference>
<dbReference type="Proteomes" id="UP001060085">
    <property type="component" value="Linkage Group LG01"/>
</dbReference>
<protein>
    <submittedName>
        <fullName evidence="1">Uncharacterized protein</fullName>
    </submittedName>
</protein>
<organism evidence="1 2">
    <name type="scientific">Catharanthus roseus</name>
    <name type="common">Madagascar periwinkle</name>
    <name type="synonym">Vinca rosea</name>
    <dbReference type="NCBI Taxonomy" id="4058"/>
    <lineage>
        <taxon>Eukaryota</taxon>
        <taxon>Viridiplantae</taxon>
        <taxon>Streptophyta</taxon>
        <taxon>Embryophyta</taxon>
        <taxon>Tracheophyta</taxon>
        <taxon>Spermatophyta</taxon>
        <taxon>Magnoliopsida</taxon>
        <taxon>eudicotyledons</taxon>
        <taxon>Gunneridae</taxon>
        <taxon>Pentapetalae</taxon>
        <taxon>asterids</taxon>
        <taxon>lamiids</taxon>
        <taxon>Gentianales</taxon>
        <taxon>Apocynaceae</taxon>
        <taxon>Rauvolfioideae</taxon>
        <taxon>Vinceae</taxon>
        <taxon>Catharanthinae</taxon>
        <taxon>Catharanthus</taxon>
    </lineage>
</organism>
<sequence>MENLTHSLSKKSYSGNGFGMASHKSVYDDVFGGPPKFGVPTLAPRFEDYAEIFGGFHSSRGSSIPILDLPVVEEVELAFDVRSSRLDYSEVFGGFDGLDFAISFENLVSKSNGGDDSSDDAWSPAHSESVSDESDPSVCSERSQSLLNVDADLFDNVRQFNVSYHKVNQKTDEKLSNRAAHVAQVCAIPVHPYVVNETHASPIREEERPPLQPSGDLNSKSEFIGRTKQGRCFKKSISLPTNNGFRAPESDSHHVESSGPAFTKKKPFVTVNDISLRTRPSRLPPPSRPPPVFAARKGGPGRPISELRAANSYAFERVVDEGSPPFYDVQIDASSSKEAPVATEIAMEKAQEKIGSAKESMEKKEVPQSCLKVHAQDSNQIVEKMINKAYSGADTCMDDMVQEMLKRDGSGMQPIAKVSPAVIQVSEEEESDLIDREKYIDLVEKPIHRRQNKESSSQVSHKPIGTFAWRQETEYFEVIETDIPFKAVEQYKDDKSNVLQDIGSEEYTHATVASTEASEPHEFIKEVEVEAPKLEETRSLLETRKNTREWGDNRGRSNKTMESRFQKENQNNAEVDFKSCESEMGKKRLKKVKQHVDKKIEQDADKCAGNVAKAEHHVAEVEVKGKPNATNERTDSCKVILDVHAKKANERRSRECIMMEGSDKKLEDAVEKVEDVKGEVQQEEREHQEESSKKGEKEKNRMQVNQGKENQNKLKEAIQQEGYAKRFHMSIQHEENKTSFRTSEQEDKNRHQNPDYEMEGTKQRVQETHSAVDERRQYHKACEIGELDVRLTDIWTQEPSKNGSTVAFEEEVTKENSRLTSVSEGSQDMSKNTMKHEKLRKHTEDANPIKWDGDGRMGNQEQGIDGPREGWHINLLDGACKLKDNTHQTLTAAQAPISCEEDKKPGTKDGDQEVGARTSELQGEEISFSLGKNKHDLQHEEYKIHLEDDTKLPCSHDHVIDSNPAGTGIGNSANKQDKEVSQVASDPEKKRVNTHEKGHKGKVTNRVQMSFSEEITKENSTTYQVFTELTGDGKNIGAALPSMLNDRKNLNTHQRGTNQNAETKERHPNVTLAPEDRKIEERLDQERELEKEHLRRMEEEKEREREREKDRMAVDRAALEARERSYSEARERAERAAIGRTTAEVRQRVTMEARGRLDKEAMEARIRAERAAVERATTEARQRAFEKAMAEKASFETRERVERSVSDKLYASSRNAEMRPSSDPLDLQTQSSRASNVSHYSYTSAYAGTEGESPQRSKARLERYRRTAERAAKALAEKNMRDLLVQREQAEKSRLAETLDAEVRRWSSGKEGNLRALLSTLQYILGPDSGWQPIPLTEVITSAAVKKAYRKATLCVHPDKLQQRGANIQQKYICEKVFDLLKEAWNTFNSEER</sequence>
<reference evidence="2" key="1">
    <citation type="journal article" date="2023" name="Nat. Plants">
        <title>Single-cell RNA sequencing provides a high-resolution roadmap for understanding the multicellular compartmentation of specialized metabolism.</title>
        <authorList>
            <person name="Sun S."/>
            <person name="Shen X."/>
            <person name="Li Y."/>
            <person name="Li Y."/>
            <person name="Wang S."/>
            <person name="Li R."/>
            <person name="Zhang H."/>
            <person name="Shen G."/>
            <person name="Guo B."/>
            <person name="Wei J."/>
            <person name="Xu J."/>
            <person name="St-Pierre B."/>
            <person name="Chen S."/>
            <person name="Sun C."/>
        </authorList>
    </citation>
    <scope>NUCLEOTIDE SEQUENCE [LARGE SCALE GENOMIC DNA]</scope>
</reference>
<comment type="caution">
    <text evidence="1">The sequence shown here is derived from an EMBL/GenBank/DDBJ whole genome shotgun (WGS) entry which is preliminary data.</text>
</comment>
<keyword evidence="2" id="KW-1185">Reference proteome</keyword>